<dbReference type="AlphaFoldDB" id="A0A6J2T2E3"/>
<proteinExistence type="predicted"/>
<evidence type="ECO:0000256" key="1">
    <source>
        <dbReference type="SAM" id="Phobius"/>
    </source>
</evidence>
<name>A0A6J2T2E3_DROLE</name>
<accession>A0A6J2T2E3</accession>
<sequence>MVAREGFAFVVLYVFLAGALVRPQMNISIVVDSLFFQANYAAVMVLTYKFDFYMLLAAVPLSGLTVFACTKWNMETEHQNSIRVLIGGMIMCYFAALSANVAANGMVMQYALAKFGQCPAKAWQMYADLQLAFLQSIPMNGKSLVMCQPRHSVRLVYPLSTKS</sequence>
<dbReference type="OrthoDB" id="7850652at2759"/>
<keyword evidence="1" id="KW-1133">Transmembrane helix</keyword>
<organism evidence="2 3">
    <name type="scientific">Drosophila lebanonensis</name>
    <name type="common">Fruit fly</name>
    <name type="synonym">Scaptodrosophila lebanonensis</name>
    <dbReference type="NCBI Taxonomy" id="7225"/>
    <lineage>
        <taxon>Eukaryota</taxon>
        <taxon>Metazoa</taxon>
        <taxon>Ecdysozoa</taxon>
        <taxon>Arthropoda</taxon>
        <taxon>Hexapoda</taxon>
        <taxon>Insecta</taxon>
        <taxon>Pterygota</taxon>
        <taxon>Neoptera</taxon>
        <taxon>Endopterygota</taxon>
        <taxon>Diptera</taxon>
        <taxon>Brachycera</taxon>
        <taxon>Muscomorpha</taxon>
        <taxon>Ephydroidea</taxon>
        <taxon>Drosophilidae</taxon>
        <taxon>Scaptodrosophila</taxon>
    </lineage>
</organism>
<feature type="transmembrane region" description="Helical" evidence="1">
    <location>
        <begin position="82"/>
        <end position="103"/>
    </location>
</feature>
<gene>
    <name evidence="3" type="primary">LOC115621558</name>
</gene>
<keyword evidence="1" id="KW-0812">Transmembrane</keyword>
<feature type="transmembrane region" description="Helical" evidence="1">
    <location>
        <begin position="6"/>
        <end position="22"/>
    </location>
</feature>
<dbReference type="GeneID" id="115621558"/>
<evidence type="ECO:0000313" key="2">
    <source>
        <dbReference type="Proteomes" id="UP000504634"/>
    </source>
</evidence>
<reference evidence="3" key="1">
    <citation type="submission" date="2025-08" db="UniProtKB">
        <authorList>
            <consortium name="RefSeq"/>
        </authorList>
    </citation>
    <scope>IDENTIFICATION</scope>
    <source>
        <strain evidence="3">11010-0011.00</strain>
        <tissue evidence="3">Whole body</tissue>
    </source>
</reference>
<feature type="transmembrane region" description="Helical" evidence="1">
    <location>
        <begin position="52"/>
        <end position="70"/>
    </location>
</feature>
<keyword evidence="1" id="KW-0472">Membrane</keyword>
<keyword evidence="2" id="KW-1185">Reference proteome</keyword>
<dbReference type="RefSeq" id="XP_030371091.1">
    <property type="nucleotide sequence ID" value="XM_030515231.1"/>
</dbReference>
<protein>
    <submittedName>
        <fullName evidence="3">Uncharacterized protein LOC115621558</fullName>
    </submittedName>
</protein>
<evidence type="ECO:0000313" key="3">
    <source>
        <dbReference type="RefSeq" id="XP_030371091.1"/>
    </source>
</evidence>
<dbReference type="Proteomes" id="UP000504634">
    <property type="component" value="Unplaced"/>
</dbReference>